<dbReference type="Proteomes" id="UP000249518">
    <property type="component" value="Unassembled WGS sequence"/>
</dbReference>
<name>A0A328WIX7_9FLAO</name>
<comment type="caution">
    <text evidence="2">The sequence shown here is derived from an EMBL/GenBank/DDBJ whole genome shotgun (WGS) entry which is preliminary data.</text>
</comment>
<dbReference type="RefSeq" id="WP_112087400.1">
    <property type="nucleotide sequence ID" value="NZ_QLSV01000022.1"/>
</dbReference>
<gene>
    <name evidence="2" type="ORF">B0I10_12223</name>
</gene>
<accession>A0A328WIX7</accession>
<proteinExistence type="predicted"/>
<organism evidence="2 3">
    <name type="scientific">Flavobacterium lacus</name>
    <dbReference type="NCBI Taxonomy" id="1353778"/>
    <lineage>
        <taxon>Bacteria</taxon>
        <taxon>Pseudomonadati</taxon>
        <taxon>Bacteroidota</taxon>
        <taxon>Flavobacteriia</taxon>
        <taxon>Flavobacteriales</taxon>
        <taxon>Flavobacteriaceae</taxon>
        <taxon>Flavobacterium</taxon>
    </lineage>
</organism>
<sequence>MKRILFFAVFSFISFISLTAFAQKGPKIEFKAKDNTIDYGKVYKDNDNGVRVFEFTNTGDAPLIITNVQSTCGCTVPSKPKEPIMPGKSDKIEVKYNMATGPIRKSITVETNAVNAEGGKVHLKIKGEVLERPEVNLMEKKKVGPMQ</sequence>
<evidence type="ECO:0000313" key="3">
    <source>
        <dbReference type="Proteomes" id="UP000249518"/>
    </source>
</evidence>
<evidence type="ECO:0000313" key="2">
    <source>
        <dbReference type="EMBL" id="RAR46322.1"/>
    </source>
</evidence>
<dbReference type="InterPro" id="IPR011467">
    <property type="entry name" value="DUF1573"/>
</dbReference>
<feature type="chain" id="PRO_5016364987" evidence="1">
    <location>
        <begin position="23"/>
        <end position="147"/>
    </location>
</feature>
<dbReference type="Pfam" id="PF07610">
    <property type="entry name" value="DUF1573"/>
    <property type="match status" value="1"/>
</dbReference>
<dbReference type="PANTHER" id="PTHR37833:SF1">
    <property type="entry name" value="SIGNAL PEPTIDE PROTEIN"/>
    <property type="match status" value="1"/>
</dbReference>
<dbReference type="InterPro" id="IPR013783">
    <property type="entry name" value="Ig-like_fold"/>
</dbReference>
<reference evidence="2 3" key="1">
    <citation type="submission" date="2018-06" db="EMBL/GenBank/DDBJ databases">
        <title>Genomic Encyclopedia of Type Strains, Phase III (KMG-III): the genomes of soil and plant-associated and newly described type strains.</title>
        <authorList>
            <person name="Whitman W."/>
        </authorList>
    </citation>
    <scope>NUCLEOTIDE SEQUENCE [LARGE SCALE GENOMIC DNA]</scope>
    <source>
        <strain evidence="2 3">CGMCC 1.12504</strain>
    </source>
</reference>
<keyword evidence="1" id="KW-0732">Signal</keyword>
<evidence type="ECO:0000256" key="1">
    <source>
        <dbReference type="SAM" id="SignalP"/>
    </source>
</evidence>
<dbReference type="EMBL" id="QLSV01000022">
    <property type="protein sequence ID" value="RAR46322.1"/>
    <property type="molecule type" value="Genomic_DNA"/>
</dbReference>
<feature type="signal peptide" evidence="1">
    <location>
        <begin position="1"/>
        <end position="22"/>
    </location>
</feature>
<protein>
    <submittedName>
        <fullName evidence="2">Uncharacterized protein DUF1573</fullName>
    </submittedName>
</protein>
<keyword evidence="3" id="KW-1185">Reference proteome</keyword>
<dbReference type="Gene3D" id="2.60.40.10">
    <property type="entry name" value="Immunoglobulins"/>
    <property type="match status" value="1"/>
</dbReference>
<dbReference type="OrthoDB" id="826619at2"/>
<dbReference type="PANTHER" id="PTHR37833">
    <property type="entry name" value="LIPOPROTEIN-RELATED"/>
    <property type="match status" value="1"/>
</dbReference>
<dbReference type="AlphaFoldDB" id="A0A328WIX7"/>